<dbReference type="PANTHER" id="PTHR11895:SF76">
    <property type="entry name" value="INDOLEACETAMIDE HYDROLASE"/>
    <property type="match status" value="1"/>
</dbReference>
<feature type="domain" description="Amidase" evidence="1">
    <location>
        <begin position="25"/>
        <end position="457"/>
    </location>
</feature>
<dbReference type="Pfam" id="PF01425">
    <property type="entry name" value="Amidase"/>
    <property type="match status" value="1"/>
</dbReference>
<dbReference type="AlphaFoldDB" id="A0A516GYQ3"/>
<dbReference type="InterPro" id="IPR023631">
    <property type="entry name" value="Amidase_dom"/>
</dbReference>
<accession>A0A516GYQ3</accession>
<evidence type="ECO:0000313" key="3">
    <source>
        <dbReference type="Proteomes" id="UP000317496"/>
    </source>
</evidence>
<dbReference type="SUPFAM" id="SSF75304">
    <property type="entry name" value="Amidase signature (AS) enzymes"/>
    <property type="match status" value="1"/>
</dbReference>
<dbReference type="RefSeq" id="WP_144067645.1">
    <property type="nucleotide sequence ID" value="NZ_CP041636.1"/>
</dbReference>
<dbReference type="InterPro" id="IPR000120">
    <property type="entry name" value="Amidase"/>
</dbReference>
<dbReference type="Proteomes" id="UP000317496">
    <property type="component" value="Chromosome"/>
</dbReference>
<dbReference type="InterPro" id="IPR036928">
    <property type="entry name" value="AS_sf"/>
</dbReference>
<dbReference type="Gene3D" id="3.90.1300.10">
    <property type="entry name" value="Amidase signature (AS) domain"/>
    <property type="match status" value="1"/>
</dbReference>
<dbReference type="OrthoDB" id="7245165at2"/>
<dbReference type="KEGG" id="fer:FNB15_04940"/>
<dbReference type="GO" id="GO:0003824">
    <property type="term" value="F:catalytic activity"/>
    <property type="evidence" value="ECO:0007669"/>
    <property type="project" value="InterPro"/>
</dbReference>
<organism evidence="2 3">
    <name type="scientific">Ferrovibrio terrae</name>
    <dbReference type="NCBI Taxonomy" id="2594003"/>
    <lineage>
        <taxon>Bacteria</taxon>
        <taxon>Pseudomonadati</taxon>
        <taxon>Pseudomonadota</taxon>
        <taxon>Alphaproteobacteria</taxon>
        <taxon>Rhodospirillales</taxon>
        <taxon>Rhodospirillaceae</taxon>
        <taxon>Ferrovibrio</taxon>
    </lineage>
</organism>
<proteinExistence type="predicted"/>
<dbReference type="PANTHER" id="PTHR11895">
    <property type="entry name" value="TRANSAMIDASE"/>
    <property type="match status" value="1"/>
</dbReference>
<keyword evidence="3" id="KW-1185">Reference proteome</keyword>
<dbReference type="EMBL" id="CP041636">
    <property type="protein sequence ID" value="QDO96664.1"/>
    <property type="molecule type" value="Genomic_DNA"/>
</dbReference>
<evidence type="ECO:0000313" key="2">
    <source>
        <dbReference type="EMBL" id="QDO96664.1"/>
    </source>
</evidence>
<sequence length="487" mass="51565">MDALIRMTARQAVAALKARDITPADLIDAAAKRIAEVEPKINALPTLCLDRARAMAAKLTPPDPAPPGYLYGLPIATKDLVDVAGVRSTQGSRVYADYVPTKSGWSVERLESNGALIVAKSNTPEFGAGSQTFNDVFGTTTNPWNTATTPAGSSGGAAACLAAGEVWLADGSDLGGSLRIPASFTGVVGLRPSPGRVAFGPRALPFDPLSVYGPMARNVGDCALMLDAMSGFEPRDPLSIPAPVNSYVSAVDHAMVTGRLPSRFASGCRIGWSPDLGLSPVDAEVLAICEAAVQRIARLGATVSEDVPDFSGAEECFQVLRAANFAVTVWPKIKDKTDLVKPEVIWNAEKGLKLTGEEKARALQVQGQIYNRVAAFFEKNDFLVLPTCVAPPFDHRLRYLEEVAGRKFDTYISWLVLTFAITITGTPAISIPCGFTKSGLPVGLQIVARPRGEAELLAFSALLEADFGLSERVPVNPIEGQVSGKVA</sequence>
<evidence type="ECO:0000259" key="1">
    <source>
        <dbReference type="Pfam" id="PF01425"/>
    </source>
</evidence>
<protein>
    <submittedName>
        <fullName evidence="2">Amidase</fullName>
    </submittedName>
</protein>
<name>A0A516GYQ3_9PROT</name>
<reference evidence="2 3" key="1">
    <citation type="submission" date="2019-07" db="EMBL/GenBank/DDBJ databases">
        <title>Genome sequencing for Ferrovibrio sp. K5.</title>
        <authorList>
            <person name="Park S.-J."/>
        </authorList>
    </citation>
    <scope>NUCLEOTIDE SEQUENCE [LARGE SCALE GENOMIC DNA]</scope>
    <source>
        <strain evidence="2 3">K5</strain>
    </source>
</reference>
<gene>
    <name evidence="2" type="ORF">FNB15_04940</name>
</gene>